<protein>
    <submittedName>
        <fullName evidence="2">VOC family protein</fullName>
    </submittedName>
</protein>
<dbReference type="PROSITE" id="PS51819">
    <property type="entry name" value="VOC"/>
    <property type="match status" value="1"/>
</dbReference>
<dbReference type="Gene3D" id="3.10.180.10">
    <property type="entry name" value="2,3-Dihydroxybiphenyl 1,2-Dioxygenase, domain 1"/>
    <property type="match status" value="1"/>
</dbReference>
<feature type="domain" description="VOC" evidence="1">
    <location>
        <begin position="1"/>
        <end position="126"/>
    </location>
</feature>
<dbReference type="PANTHER" id="PTHR34109:SF1">
    <property type="entry name" value="VOC DOMAIN-CONTAINING PROTEIN"/>
    <property type="match status" value="1"/>
</dbReference>
<dbReference type="Pfam" id="PF00903">
    <property type="entry name" value="Glyoxalase"/>
    <property type="match status" value="1"/>
</dbReference>
<evidence type="ECO:0000313" key="3">
    <source>
        <dbReference type="Proteomes" id="UP000502996"/>
    </source>
</evidence>
<dbReference type="AlphaFoldDB" id="A0A6G6WB04"/>
<organism evidence="2 3">
    <name type="scientific">Nocardioides anomalus</name>
    <dbReference type="NCBI Taxonomy" id="2712223"/>
    <lineage>
        <taxon>Bacteria</taxon>
        <taxon>Bacillati</taxon>
        <taxon>Actinomycetota</taxon>
        <taxon>Actinomycetes</taxon>
        <taxon>Propionibacteriales</taxon>
        <taxon>Nocardioidaceae</taxon>
        <taxon>Nocardioides</taxon>
    </lineage>
</organism>
<name>A0A6G6WB04_9ACTN</name>
<gene>
    <name evidence="2" type="ORF">G5V58_05455</name>
</gene>
<evidence type="ECO:0000313" key="2">
    <source>
        <dbReference type="EMBL" id="QIG42285.1"/>
    </source>
</evidence>
<accession>A0A6G6WB04</accession>
<evidence type="ECO:0000259" key="1">
    <source>
        <dbReference type="PROSITE" id="PS51819"/>
    </source>
</evidence>
<dbReference type="SUPFAM" id="SSF54593">
    <property type="entry name" value="Glyoxalase/Bleomycin resistance protein/Dihydroxybiphenyl dioxygenase"/>
    <property type="match status" value="1"/>
</dbReference>
<dbReference type="InterPro" id="IPR004360">
    <property type="entry name" value="Glyas_Fos-R_dOase_dom"/>
</dbReference>
<dbReference type="InterPro" id="IPR029068">
    <property type="entry name" value="Glyas_Bleomycin-R_OHBP_Dase"/>
</dbReference>
<keyword evidence="3" id="KW-1185">Reference proteome</keyword>
<dbReference type="KEGG" id="nano:G5V58_05455"/>
<proteinExistence type="predicted"/>
<dbReference type="PANTHER" id="PTHR34109">
    <property type="entry name" value="BNAUNNG04460D PROTEIN-RELATED"/>
    <property type="match status" value="1"/>
</dbReference>
<sequence length="128" mass="13883">MSELTPYLCVRDSRAAIAWYQQALGATVVHEPIVMDDGRVGHCELAVAGARWMLSDEFETAGVAAPDPTSGASVSLHLTVTDCDAVARRVQEHGVTLDRGPEDSPPAGRVAVFRDPFGHRWFLNQPAR</sequence>
<dbReference type="Proteomes" id="UP000502996">
    <property type="component" value="Chromosome"/>
</dbReference>
<reference evidence="2 3" key="1">
    <citation type="submission" date="2020-02" db="EMBL/GenBank/DDBJ databases">
        <title>Full genome sequence of Nocardioides sp. R-3366.</title>
        <authorList>
            <person name="Im W.-T."/>
        </authorList>
    </citation>
    <scope>NUCLEOTIDE SEQUENCE [LARGE SCALE GENOMIC DNA]</scope>
    <source>
        <strain evidence="2 3">R-3366</strain>
    </source>
</reference>
<dbReference type="RefSeq" id="WP_165229510.1">
    <property type="nucleotide sequence ID" value="NZ_CP049257.1"/>
</dbReference>
<dbReference type="InterPro" id="IPR037523">
    <property type="entry name" value="VOC_core"/>
</dbReference>
<dbReference type="CDD" id="cd07246">
    <property type="entry name" value="VOC_like"/>
    <property type="match status" value="1"/>
</dbReference>
<dbReference type="EMBL" id="CP049257">
    <property type="protein sequence ID" value="QIG42285.1"/>
    <property type="molecule type" value="Genomic_DNA"/>
</dbReference>